<keyword evidence="7 11" id="KW-0456">Lyase</keyword>
<evidence type="ECO:0000313" key="14">
    <source>
        <dbReference type="Proteomes" id="UP000192223"/>
    </source>
</evidence>
<dbReference type="SMART" id="SM01130">
    <property type="entry name" value="DHDPS"/>
    <property type="match status" value="1"/>
</dbReference>
<evidence type="ECO:0000256" key="9">
    <source>
        <dbReference type="ARBA" id="ARBA00023277"/>
    </source>
</evidence>
<dbReference type="OrthoDB" id="191315at2759"/>
<dbReference type="InParanoid" id="A0A7F5RCN5"/>
<evidence type="ECO:0000256" key="1">
    <source>
        <dbReference type="ARBA" id="ARBA00004496"/>
    </source>
</evidence>
<dbReference type="InterPro" id="IPR002220">
    <property type="entry name" value="DapA-like"/>
</dbReference>
<organism evidence="14 15">
    <name type="scientific">Agrilus planipennis</name>
    <name type="common">Emerald ash borer</name>
    <name type="synonym">Agrilus marcopoli</name>
    <dbReference type="NCBI Taxonomy" id="224129"/>
    <lineage>
        <taxon>Eukaryota</taxon>
        <taxon>Metazoa</taxon>
        <taxon>Ecdysozoa</taxon>
        <taxon>Arthropoda</taxon>
        <taxon>Hexapoda</taxon>
        <taxon>Insecta</taxon>
        <taxon>Pterygota</taxon>
        <taxon>Neoptera</taxon>
        <taxon>Endopterygota</taxon>
        <taxon>Coleoptera</taxon>
        <taxon>Polyphaga</taxon>
        <taxon>Elateriformia</taxon>
        <taxon>Buprestoidea</taxon>
        <taxon>Buprestidae</taxon>
        <taxon>Agrilinae</taxon>
        <taxon>Agrilus</taxon>
    </lineage>
</organism>
<evidence type="ECO:0000256" key="2">
    <source>
        <dbReference type="ARBA" id="ARBA00004878"/>
    </source>
</evidence>
<evidence type="ECO:0000256" key="13">
    <source>
        <dbReference type="PIRSR" id="PIRSR001365-2"/>
    </source>
</evidence>
<feature type="binding site" evidence="13">
    <location>
        <position position="218"/>
    </location>
    <ligand>
        <name>pyruvate</name>
        <dbReference type="ChEBI" id="CHEBI:15361"/>
    </ligand>
</feature>
<dbReference type="SUPFAM" id="SSF51569">
    <property type="entry name" value="Aldolase"/>
    <property type="match status" value="1"/>
</dbReference>
<evidence type="ECO:0000256" key="3">
    <source>
        <dbReference type="ARBA" id="ARBA00006324"/>
    </source>
</evidence>
<evidence type="ECO:0000256" key="8">
    <source>
        <dbReference type="ARBA" id="ARBA00023270"/>
    </source>
</evidence>
<dbReference type="GO" id="GO:0008747">
    <property type="term" value="F:N-acetylneuraminate lyase activity"/>
    <property type="evidence" value="ECO:0007669"/>
    <property type="project" value="UniProtKB-EC"/>
</dbReference>
<sequence length="308" mass="33840">MVITPEQFTYRGLIAPVLTPFNNDKKKSLNLTDITRYAKFLKDAGIEGILVNGTSGEGMSMNVEERKLVAEAWKKAASTTNLHLMIQVGGAPLPDVLELARHAESLGVDSIMTLPELYFKPKNPVELTHYLKLVSAAAPNTPLLYYHIPRYSGVSVHMGDFLNQVDGKIDTFVGIKFTSTVLDEGIAAVRAGNGRYAVFLGADDLMVGAYSLGFDSAIATSLNMWPKYGLNILKQVKDNNVNKALTTQKELSTAIKHANQYGEWVPIMKAAMNLTTPINVGVPRDPLLTLTPQQVQSFESDLRKLKFL</sequence>
<evidence type="ECO:0000256" key="7">
    <source>
        <dbReference type="ARBA" id="ARBA00023239"/>
    </source>
</evidence>
<evidence type="ECO:0000256" key="6">
    <source>
        <dbReference type="ARBA" id="ARBA00022490"/>
    </source>
</evidence>
<dbReference type="KEGG" id="apln:108739482"/>
<evidence type="ECO:0000256" key="10">
    <source>
        <dbReference type="ARBA" id="ARBA00044906"/>
    </source>
</evidence>
<dbReference type="Pfam" id="PF00701">
    <property type="entry name" value="DHDPS"/>
    <property type="match status" value="1"/>
</dbReference>
<accession>A0A7F5RCN5</accession>
<dbReference type="Gene3D" id="3.20.20.70">
    <property type="entry name" value="Aldolase class I"/>
    <property type="match status" value="1"/>
</dbReference>
<name>A0A7F5RCN5_AGRPL</name>
<comment type="pathway">
    <text evidence="2">Amino-sugar metabolism; N-acetylneuraminate degradation.</text>
</comment>
<evidence type="ECO:0000256" key="5">
    <source>
        <dbReference type="ARBA" id="ARBA00012911"/>
    </source>
</evidence>
<comment type="catalytic activity">
    <reaction evidence="10">
        <text>aceneuramate = aldehydo-N-acetyl-D-mannosamine + pyruvate</text>
        <dbReference type="Rhea" id="RHEA:23296"/>
        <dbReference type="ChEBI" id="CHEBI:15361"/>
        <dbReference type="ChEBI" id="CHEBI:17122"/>
        <dbReference type="ChEBI" id="CHEBI:173083"/>
        <dbReference type="EC" id="4.1.3.3"/>
    </reaction>
</comment>
<evidence type="ECO:0000256" key="12">
    <source>
        <dbReference type="PIRSR" id="PIRSR001365-1"/>
    </source>
</evidence>
<keyword evidence="14" id="KW-1185">Reference proteome</keyword>
<feature type="active site" description="Proton donor/acceptor" evidence="12">
    <location>
        <position position="146"/>
    </location>
</feature>
<feature type="active site" description="Schiff-base intermediate with substrate" evidence="12">
    <location>
        <position position="176"/>
    </location>
</feature>
<dbReference type="RefSeq" id="XP_025833736.1">
    <property type="nucleotide sequence ID" value="XM_025977951.1"/>
</dbReference>
<dbReference type="GeneID" id="108739482"/>
<evidence type="ECO:0000256" key="11">
    <source>
        <dbReference type="PIRNR" id="PIRNR001365"/>
    </source>
</evidence>
<dbReference type="InterPro" id="IPR013785">
    <property type="entry name" value="Aldolase_TIM"/>
</dbReference>
<comment type="subcellular location">
    <subcellularLocation>
        <location evidence="1">Cytoplasm</location>
    </subcellularLocation>
</comment>
<gene>
    <name evidence="15" type="primary">LOC108739482</name>
</gene>
<dbReference type="PRINTS" id="PR00146">
    <property type="entry name" value="DHPICSNTHASE"/>
</dbReference>
<keyword evidence="8" id="KW-0704">Schiff base</keyword>
<dbReference type="EC" id="4.1.3.3" evidence="5"/>
<evidence type="ECO:0000313" key="15">
    <source>
        <dbReference type="RefSeq" id="XP_025833736.1"/>
    </source>
</evidence>
<reference evidence="15" key="1">
    <citation type="submission" date="2025-08" db="UniProtKB">
        <authorList>
            <consortium name="RefSeq"/>
        </authorList>
    </citation>
    <scope>IDENTIFICATION</scope>
    <source>
        <tissue evidence="15">Entire body</tissue>
    </source>
</reference>
<comment type="subunit">
    <text evidence="4">Homotetramer.</text>
</comment>
<dbReference type="PIRSF" id="PIRSF001365">
    <property type="entry name" value="DHDPS"/>
    <property type="match status" value="1"/>
</dbReference>
<dbReference type="PANTHER" id="PTHR12128:SF21">
    <property type="entry name" value="N-ACETYLNEURAMINATE LYASE"/>
    <property type="match status" value="1"/>
</dbReference>
<dbReference type="Proteomes" id="UP000192223">
    <property type="component" value="Unplaced"/>
</dbReference>
<comment type="similarity">
    <text evidence="3">Belongs to the DapA family. NanA subfamily.</text>
</comment>
<evidence type="ECO:0000256" key="4">
    <source>
        <dbReference type="ARBA" id="ARBA00011881"/>
    </source>
</evidence>
<protein>
    <recommendedName>
        <fullName evidence="5">N-acetylneuraminate lyase</fullName>
        <ecNumber evidence="5">4.1.3.3</ecNumber>
    </recommendedName>
</protein>
<dbReference type="AlphaFoldDB" id="A0A7F5RCN5"/>
<keyword evidence="6" id="KW-0963">Cytoplasm</keyword>
<proteinExistence type="inferred from homology"/>
<dbReference type="GO" id="GO:0005737">
    <property type="term" value="C:cytoplasm"/>
    <property type="evidence" value="ECO:0007669"/>
    <property type="project" value="UniProtKB-SubCell"/>
</dbReference>
<dbReference type="PANTHER" id="PTHR12128">
    <property type="entry name" value="DIHYDRODIPICOLINATE SYNTHASE"/>
    <property type="match status" value="1"/>
</dbReference>
<keyword evidence="9" id="KW-0119">Carbohydrate metabolism</keyword>